<dbReference type="Gene3D" id="3.30.43.10">
    <property type="entry name" value="Uridine Diphospho-n-acetylenolpyruvylglucosamine Reductase, domain 2"/>
    <property type="match status" value="1"/>
</dbReference>
<dbReference type="InterPro" id="IPR011601">
    <property type="entry name" value="MurB_C"/>
</dbReference>
<dbReference type="InterPro" id="IPR016169">
    <property type="entry name" value="FAD-bd_PCMH_sub2"/>
</dbReference>
<dbReference type="InterPro" id="IPR016166">
    <property type="entry name" value="FAD-bd_PCMH"/>
</dbReference>
<dbReference type="GO" id="GO:0009252">
    <property type="term" value="P:peptidoglycan biosynthetic process"/>
    <property type="evidence" value="ECO:0007669"/>
    <property type="project" value="UniProtKB-UniRule"/>
</dbReference>
<evidence type="ECO:0000256" key="8">
    <source>
        <dbReference type="ARBA" id="ARBA00022618"/>
    </source>
</evidence>
<dbReference type="NCBIfam" id="TIGR00179">
    <property type="entry name" value="murB"/>
    <property type="match status" value="1"/>
</dbReference>
<evidence type="ECO:0000313" key="21">
    <source>
        <dbReference type="EMBL" id="MBR7782827.1"/>
    </source>
</evidence>
<comment type="catalytic activity">
    <reaction evidence="18 19">
        <text>UDP-N-acetyl-alpha-D-muramate + NADP(+) = UDP-N-acetyl-3-O-(1-carboxyvinyl)-alpha-D-glucosamine + NADPH + H(+)</text>
        <dbReference type="Rhea" id="RHEA:12248"/>
        <dbReference type="ChEBI" id="CHEBI:15378"/>
        <dbReference type="ChEBI" id="CHEBI:57783"/>
        <dbReference type="ChEBI" id="CHEBI:58349"/>
        <dbReference type="ChEBI" id="CHEBI:68483"/>
        <dbReference type="ChEBI" id="CHEBI:70757"/>
        <dbReference type="EC" id="1.3.1.98"/>
    </reaction>
</comment>
<dbReference type="InterPro" id="IPR036635">
    <property type="entry name" value="MurB_C_sf"/>
</dbReference>
<dbReference type="Proteomes" id="UP000680067">
    <property type="component" value="Unassembled WGS sequence"/>
</dbReference>
<comment type="subcellular location">
    <subcellularLocation>
        <location evidence="3 19">Cytoplasm</location>
    </subcellularLocation>
</comment>
<keyword evidence="10 19" id="KW-0274">FAD</keyword>
<evidence type="ECO:0000256" key="3">
    <source>
        <dbReference type="ARBA" id="ARBA00004496"/>
    </source>
</evidence>
<dbReference type="InterPro" id="IPR006094">
    <property type="entry name" value="Oxid_FAD_bind_N"/>
</dbReference>
<dbReference type="InterPro" id="IPR016167">
    <property type="entry name" value="FAD-bd_PCMH_sub1"/>
</dbReference>
<sequence length="341" mass="36967">MKPNLPVLRHISLSADNTFGIAAVADALMEISDAAQLAALAADPQWSAMPRLILGGGSNLVLSDQIPRLVLKMTGKGIAISAEDADYVYVTAQAGERWHDLVRWTLAQGLGGLENLSLIPGTAGAAPVQNIGAYGLELKDVFSHLEAWDFESRTVRRFTLEECCFAYRDSIFKQAWKDRAAILSITLRLPRRWTPKLAYADLQKYFADRDMATLSATEISDGVVQIRQQKLPDPAVIGNAGSFFKNPVVSAAQHAELQQAFPALVSYPAGEQFKLAAGWLIDQCGWKGQALGAAGVYHKQALVLVNLGGATGADIRALAQKIQQDVQNRFGVLLEPEPVFV</sequence>
<evidence type="ECO:0000256" key="1">
    <source>
        <dbReference type="ARBA" id="ARBA00001974"/>
    </source>
</evidence>
<dbReference type="Gene3D" id="3.90.78.10">
    <property type="entry name" value="UDP-N-acetylenolpyruvoylglucosamine reductase, C-terminal domain"/>
    <property type="match status" value="1"/>
</dbReference>
<evidence type="ECO:0000256" key="4">
    <source>
        <dbReference type="ARBA" id="ARBA00004752"/>
    </source>
</evidence>
<evidence type="ECO:0000256" key="13">
    <source>
        <dbReference type="ARBA" id="ARBA00022984"/>
    </source>
</evidence>
<dbReference type="GO" id="GO:0071555">
    <property type="term" value="P:cell wall organization"/>
    <property type="evidence" value="ECO:0007669"/>
    <property type="project" value="UniProtKB-KW"/>
</dbReference>
<keyword evidence="13 19" id="KW-0573">Peptidoglycan synthesis</keyword>
<comment type="function">
    <text evidence="2 19">Cell wall formation.</text>
</comment>
<keyword evidence="7 19" id="KW-0963">Cytoplasm</keyword>
<evidence type="ECO:0000256" key="14">
    <source>
        <dbReference type="ARBA" id="ARBA00023002"/>
    </source>
</evidence>
<dbReference type="EC" id="1.3.1.98" evidence="5 19"/>
<keyword evidence="9 19" id="KW-0285">Flavoprotein</keyword>
<dbReference type="Gene3D" id="3.30.465.10">
    <property type="match status" value="1"/>
</dbReference>
<dbReference type="RefSeq" id="WP_212688133.1">
    <property type="nucleotide sequence ID" value="NZ_JAGSPN010000008.1"/>
</dbReference>
<feature type="active site" evidence="19">
    <location>
        <position position="337"/>
    </location>
</feature>
<evidence type="ECO:0000256" key="2">
    <source>
        <dbReference type="ARBA" id="ARBA00003921"/>
    </source>
</evidence>
<evidence type="ECO:0000256" key="19">
    <source>
        <dbReference type="HAMAP-Rule" id="MF_00037"/>
    </source>
</evidence>
<comment type="similarity">
    <text evidence="19">Belongs to the MurB family.</text>
</comment>
<accession>A0A941DNK6</accession>
<feature type="active site" description="Proton donor" evidence="19">
    <location>
        <position position="242"/>
    </location>
</feature>
<feature type="domain" description="FAD-binding PCMH-type" evidence="20">
    <location>
        <begin position="21"/>
        <end position="192"/>
    </location>
</feature>
<dbReference type="GO" id="GO:0008360">
    <property type="term" value="P:regulation of cell shape"/>
    <property type="evidence" value="ECO:0007669"/>
    <property type="project" value="UniProtKB-KW"/>
</dbReference>
<evidence type="ECO:0000256" key="11">
    <source>
        <dbReference type="ARBA" id="ARBA00022857"/>
    </source>
</evidence>
<evidence type="ECO:0000259" key="20">
    <source>
        <dbReference type="PROSITE" id="PS51387"/>
    </source>
</evidence>
<dbReference type="PANTHER" id="PTHR21071">
    <property type="entry name" value="UDP-N-ACETYLENOLPYRUVOYLGLUCOSAMINE REDUCTASE"/>
    <property type="match status" value="1"/>
</dbReference>
<organism evidence="21 22">
    <name type="scientific">Undibacterium luofuense</name>
    <dbReference type="NCBI Taxonomy" id="2828733"/>
    <lineage>
        <taxon>Bacteria</taxon>
        <taxon>Pseudomonadati</taxon>
        <taxon>Pseudomonadota</taxon>
        <taxon>Betaproteobacteria</taxon>
        <taxon>Burkholderiales</taxon>
        <taxon>Oxalobacteraceae</taxon>
        <taxon>Undibacterium</taxon>
    </lineage>
</organism>
<dbReference type="NCBIfam" id="NF000755">
    <property type="entry name" value="PRK00046.1"/>
    <property type="match status" value="1"/>
</dbReference>
<evidence type="ECO:0000256" key="16">
    <source>
        <dbReference type="ARBA" id="ARBA00023316"/>
    </source>
</evidence>
<dbReference type="NCBIfam" id="NF010478">
    <property type="entry name" value="PRK13903.1"/>
    <property type="match status" value="1"/>
</dbReference>
<keyword evidence="16 19" id="KW-0961">Cell wall biogenesis/degradation</keyword>
<dbReference type="GO" id="GO:0008762">
    <property type="term" value="F:UDP-N-acetylmuramate dehydrogenase activity"/>
    <property type="evidence" value="ECO:0007669"/>
    <property type="project" value="UniProtKB-UniRule"/>
</dbReference>
<evidence type="ECO:0000313" key="22">
    <source>
        <dbReference type="Proteomes" id="UP000680067"/>
    </source>
</evidence>
<evidence type="ECO:0000256" key="15">
    <source>
        <dbReference type="ARBA" id="ARBA00023306"/>
    </source>
</evidence>
<comment type="cofactor">
    <cofactor evidence="1 19">
        <name>FAD</name>
        <dbReference type="ChEBI" id="CHEBI:57692"/>
    </cofactor>
</comment>
<evidence type="ECO:0000256" key="7">
    <source>
        <dbReference type="ARBA" id="ARBA00022490"/>
    </source>
</evidence>
<keyword evidence="8 19" id="KW-0132">Cell division</keyword>
<keyword evidence="22" id="KW-1185">Reference proteome</keyword>
<keyword evidence="12 19" id="KW-0133">Cell shape</keyword>
<reference evidence="21" key="1">
    <citation type="submission" date="2021-04" db="EMBL/GenBank/DDBJ databases">
        <title>novel species isolated from subtropical streams in China.</title>
        <authorList>
            <person name="Lu H."/>
        </authorList>
    </citation>
    <scope>NUCLEOTIDE SEQUENCE</scope>
    <source>
        <strain evidence="21">LFS511W</strain>
    </source>
</reference>
<evidence type="ECO:0000256" key="10">
    <source>
        <dbReference type="ARBA" id="ARBA00022827"/>
    </source>
</evidence>
<comment type="caution">
    <text evidence="21">The sequence shown here is derived from an EMBL/GenBank/DDBJ whole genome shotgun (WGS) entry which is preliminary data.</text>
</comment>
<evidence type="ECO:0000256" key="18">
    <source>
        <dbReference type="ARBA" id="ARBA00048914"/>
    </source>
</evidence>
<proteinExistence type="inferred from homology"/>
<evidence type="ECO:0000256" key="9">
    <source>
        <dbReference type="ARBA" id="ARBA00022630"/>
    </source>
</evidence>
<dbReference type="PROSITE" id="PS51387">
    <property type="entry name" value="FAD_PCMH"/>
    <property type="match status" value="1"/>
</dbReference>
<dbReference type="Pfam" id="PF02873">
    <property type="entry name" value="MurB_C"/>
    <property type="match status" value="1"/>
</dbReference>
<dbReference type="SUPFAM" id="SSF56176">
    <property type="entry name" value="FAD-binding/transporter-associated domain-like"/>
    <property type="match status" value="1"/>
</dbReference>
<keyword evidence="15 19" id="KW-0131">Cell cycle</keyword>
<dbReference type="SUPFAM" id="SSF56194">
    <property type="entry name" value="Uridine diphospho-N-Acetylenolpyruvylglucosamine reductase, MurB, C-terminal domain"/>
    <property type="match status" value="1"/>
</dbReference>
<evidence type="ECO:0000256" key="5">
    <source>
        <dbReference type="ARBA" id="ARBA00012518"/>
    </source>
</evidence>
<feature type="active site" evidence="19">
    <location>
        <position position="168"/>
    </location>
</feature>
<dbReference type="InterPro" id="IPR003170">
    <property type="entry name" value="MurB"/>
</dbReference>
<dbReference type="InterPro" id="IPR036318">
    <property type="entry name" value="FAD-bd_PCMH-like_sf"/>
</dbReference>
<dbReference type="PANTHER" id="PTHR21071:SF4">
    <property type="entry name" value="UDP-N-ACETYLENOLPYRUVOYLGLUCOSAMINE REDUCTASE"/>
    <property type="match status" value="1"/>
</dbReference>
<keyword evidence="11 19" id="KW-0521">NADP</keyword>
<evidence type="ECO:0000256" key="17">
    <source>
        <dbReference type="ARBA" id="ARBA00031026"/>
    </source>
</evidence>
<comment type="pathway">
    <text evidence="4 19">Cell wall biogenesis; peptidoglycan biosynthesis.</text>
</comment>
<evidence type="ECO:0000256" key="12">
    <source>
        <dbReference type="ARBA" id="ARBA00022960"/>
    </source>
</evidence>
<dbReference type="GO" id="GO:0051301">
    <property type="term" value="P:cell division"/>
    <property type="evidence" value="ECO:0007669"/>
    <property type="project" value="UniProtKB-KW"/>
</dbReference>
<dbReference type="Pfam" id="PF01565">
    <property type="entry name" value="FAD_binding_4"/>
    <property type="match status" value="1"/>
</dbReference>
<dbReference type="AlphaFoldDB" id="A0A941DNK6"/>
<dbReference type="GO" id="GO:0005829">
    <property type="term" value="C:cytosol"/>
    <property type="evidence" value="ECO:0007669"/>
    <property type="project" value="TreeGrafter"/>
</dbReference>
<evidence type="ECO:0000256" key="6">
    <source>
        <dbReference type="ARBA" id="ARBA00015188"/>
    </source>
</evidence>
<dbReference type="EMBL" id="JAGSPN010000008">
    <property type="protein sequence ID" value="MBR7782827.1"/>
    <property type="molecule type" value="Genomic_DNA"/>
</dbReference>
<protein>
    <recommendedName>
        <fullName evidence="6 19">UDP-N-acetylenolpyruvoylglucosamine reductase</fullName>
        <ecNumber evidence="5 19">1.3.1.98</ecNumber>
    </recommendedName>
    <alternativeName>
        <fullName evidence="17 19">UDP-N-acetylmuramate dehydrogenase</fullName>
    </alternativeName>
</protein>
<name>A0A941DNK6_9BURK</name>
<keyword evidence="14 19" id="KW-0560">Oxidoreductase</keyword>
<dbReference type="GO" id="GO:0071949">
    <property type="term" value="F:FAD binding"/>
    <property type="evidence" value="ECO:0007669"/>
    <property type="project" value="InterPro"/>
</dbReference>
<dbReference type="HAMAP" id="MF_00037">
    <property type="entry name" value="MurB"/>
    <property type="match status" value="1"/>
</dbReference>
<gene>
    <name evidence="19 21" type="primary">murB</name>
    <name evidence="21" type="ORF">KDM89_11780</name>
</gene>